<evidence type="ECO:0000313" key="1">
    <source>
        <dbReference type="EMBL" id="SDZ45415.1"/>
    </source>
</evidence>
<organism evidence="1 2">
    <name type="scientific">Herbiconiux ginsengi</name>
    <dbReference type="NCBI Taxonomy" id="381665"/>
    <lineage>
        <taxon>Bacteria</taxon>
        <taxon>Bacillati</taxon>
        <taxon>Actinomycetota</taxon>
        <taxon>Actinomycetes</taxon>
        <taxon>Micrococcales</taxon>
        <taxon>Microbacteriaceae</taxon>
        <taxon>Herbiconiux</taxon>
    </lineage>
</organism>
<gene>
    <name evidence="1" type="ORF">SAMN05216554_4003</name>
</gene>
<sequence length="124" mass="14094">MSEGVALGIVVAGHDSIEFDKVRVDLAFEGAWRAWPHRRRFSQVDTDIRNGKDGTWVMTHAEQGRQAFAFHWDTRGRDLVIYARQPDWDPDDPSDIEFALGVIDGGLVLDDWLALARGFLDRLN</sequence>
<name>A0A1H3T6S2_9MICO</name>
<accession>A0A1H3T6S2</accession>
<dbReference type="Proteomes" id="UP000198891">
    <property type="component" value="Unassembled WGS sequence"/>
</dbReference>
<proteinExistence type="predicted"/>
<evidence type="ECO:0000313" key="2">
    <source>
        <dbReference type="Proteomes" id="UP000198891"/>
    </source>
</evidence>
<reference evidence="1 2" key="1">
    <citation type="submission" date="2016-10" db="EMBL/GenBank/DDBJ databases">
        <authorList>
            <person name="de Groot N.N."/>
        </authorList>
    </citation>
    <scope>NUCLEOTIDE SEQUENCE [LARGE SCALE GENOMIC DNA]</scope>
    <source>
        <strain evidence="1 2">CGMCC 4.3491</strain>
    </source>
</reference>
<protein>
    <submittedName>
        <fullName evidence="1">Uncharacterized protein</fullName>
    </submittedName>
</protein>
<dbReference type="AlphaFoldDB" id="A0A1H3T6S2"/>
<dbReference type="EMBL" id="FNPZ01000004">
    <property type="protein sequence ID" value="SDZ45415.1"/>
    <property type="molecule type" value="Genomic_DNA"/>
</dbReference>
<keyword evidence="2" id="KW-1185">Reference proteome</keyword>